<keyword evidence="3" id="KW-1185">Reference proteome</keyword>
<evidence type="ECO:0008006" key="5">
    <source>
        <dbReference type="Google" id="ProtNLM"/>
    </source>
</evidence>
<organism evidence="1 3">
    <name type="scientific">Pseudoalteromonas holothuriae</name>
    <dbReference type="NCBI Taxonomy" id="2963714"/>
    <lineage>
        <taxon>Bacteria</taxon>
        <taxon>Pseudomonadati</taxon>
        <taxon>Pseudomonadota</taxon>
        <taxon>Gammaproteobacteria</taxon>
        <taxon>Alteromonadales</taxon>
        <taxon>Pseudoalteromonadaceae</taxon>
        <taxon>Pseudoalteromonas</taxon>
    </lineage>
</organism>
<dbReference type="InterPro" id="IPR011978">
    <property type="entry name" value="YgfB-like"/>
</dbReference>
<protein>
    <recommendedName>
        <fullName evidence="5">YecA family protein</fullName>
    </recommendedName>
</protein>
<dbReference type="Pfam" id="PF03695">
    <property type="entry name" value="UPF0149"/>
    <property type="match status" value="1"/>
</dbReference>
<dbReference type="Proteomes" id="UP001152467">
    <property type="component" value="Unassembled WGS sequence"/>
</dbReference>
<reference evidence="1 4" key="1">
    <citation type="submission" date="2022-07" db="EMBL/GenBank/DDBJ databases">
        <authorList>
            <person name="Criscuolo A."/>
        </authorList>
    </citation>
    <scope>NUCLEOTIDE SEQUENCE</scope>
    <source>
        <strain evidence="4">CIP 111951</strain>
        <strain evidence="1">CIP111854</strain>
        <strain evidence="2">CIP111951</strain>
    </source>
</reference>
<dbReference type="Gene3D" id="1.20.120.740">
    <property type="entry name" value="YgfB uncharacterised protein family UPF0149, PF03695"/>
    <property type="match status" value="1"/>
</dbReference>
<sequence length="195" mass="21901">MLEFNFTPQHRQQLNEYIALRDSAMPLSAVQGYLFALICGPDATEVEQWLAQVSGNDLAMDETIVFSYMALHHQISEQVFSGCYQLPCSGEVDYGDRHLWSVGFVHGTSSYFEPLLTSNKVSSEFKEALQMATEQLAFFSLEHEQVAAYCASHDCDEALFVHQQGELAQEFAQGYAQLIETVALESGLYDEEEGF</sequence>
<evidence type="ECO:0000313" key="1">
    <source>
        <dbReference type="EMBL" id="CAH9066498.1"/>
    </source>
</evidence>
<dbReference type="AlphaFoldDB" id="A0A9W4R3H3"/>
<dbReference type="InterPro" id="IPR036255">
    <property type="entry name" value="YgfB-like_sf"/>
</dbReference>
<evidence type="ECO:0000313" key="4">
    <source>
        <dbReference type="Proteomes" id="UP001152485"/>
    </source>
</evidence>
<proteinExistence type="predicted"/>
<comment type="caution">
    <text evidence="1">The sequence shown here is derived from an EMBL/GenBank/DDBJ whole genome shotgun (WGS) entry which is preliminary data.</text>
</comment>
<dbReference type="Proteomes" id="UP001152485">
    <property type="component" value="Unassembled WGS sequence"/>
</dbReference>
<name>A0A9W4R3H3_9GAMM</name>
<gene>
    <name evidence="1" type="ORF">PSECIP111854_03902</name>
    <name evidence="2" type="ORF">PSECIP111951_03826</name>
</gene>
<evidence type="ECO:0000313" key="2">
    <source>
        <dbReference type="EMBL" id="CAH9067551.1"/>
    </source>
</evidence>
<dbReference type="EMBL" id="CAMAPD010000026">
    <property type="protein sequence ID" value="CAH9067551.1"/>
    <property type="molecule type" value="Genomic_DNA"/>
</dbReference>
<dbReference type="RefSeq" id="WP_261595149.1">
    <property type="nucleotide sequence ID" value="NZ_CAMAPC010000025.1"/>
</dbReference>
<dbReference type="EMBL" id="CAMAPC010000025">
    <property type="protein sequence ID" value="CAH9066498.1"/>
    <property type="molecule type" value="Genomic_DNA"/>
</dbReference>
<evidence type="ECO:0000313" key="3">
    <source>
        <dbReference type="Proteomes" id="UP001152467"/>
    </source>
</evidence>
<accession>A0A9W4R3H3</accession>
<dbReference type="SUPFAM" id="SSF101327">
    <property type="entry name" value="YgfB-like"/>
    <property type="match status" value="1"/>
</dbReference>